<accession>A0ABV3Z4N2</accession>
<evidence type="ECO:0000313" key="1">
    <source>
        <dbReference type="EMBL" id="MEX6633757.1"/>
    </source>
</evidence>
<organism evidence="1 2">
    <name type="scientific">Hyphococcus lacteus</name>
    <dbReference type="NCBI Taxonomy" id="3143536"/>
    <lineage>
        <taxon>Bacteria</taxon>
        <taxon>Pseudomonadati</taxon>
        <taxon>Pseudomonadota</taxon>
        <taxon>Alphaproteobacteria</taxon>
        <taxon>Parvularculales</taxon>
        <taxon>Parvularculaceae</taxon>
        <taxon>Hyphococcus</taxon>
    </lineage>
</organism>
<comment type="caution">
    <text evidence="1">The sequence shown here is derived from an EMBL/GenBank/DDBJ whole genome shotgun (WGS) entry which is preliminary data.</text>
</comment>
<evidence type="ECO:0000313" key="2">
    <source>
        <dbReference type="Proteomes" id="UP001560685"/>
    </source>
</evidence>
<dbReference type="RefSeq" id="WP_369313748.1">
    <property type="nucleotide sequence ID" value="NZ_JBEHZE010000001.1"/>
</dbReference>
<dbReference type="Pfam" id="PF06078">
    <property type="entry name" value="DUF937"/>
    <property type="match status" value="1"/>
</dbReference>
<dbReference type="Proteomes" id="UP001560685">
    <property type="component" value="Unassembled WGS sequence"/>
</dbReference>
<keyword evidence="2" id="KW-1185">Reference proteome</keyword>
<name>A0ABV3Z4N2_9PROT</name>
<reference evidence="1 2" key="1">
    <citation type="submission" date="2024-05" db="EMBL/GenBank/DDBJ databases">
        <title>Three bacterial strains, DH-69, EH-24, and ECK-19 isolated from coastal sediments.</title>
        <authorList>
            <person name="Ye Y.-Q."/>
            <person name="Du Z.-J."/>
        </authorList>
    </citation>
    <scope>NUCLEOTIDE SEQUENCE [LARGE SCALE GENOMIC DNA]</scope>
    <source>
        <strain evidence="1 2">ECK-19</strain>
    </source>
</reference>
<dbReference type="EMBL" id="JBEHZE010000001">
    <property type="protein sequence ID" value="MEX6633757.1"/>
    <property type="molecule type" value="Genomic_DNA"/>
</dbReference>
<protein>
    <submittedName>
        <fullName evidence="1">DUF937 domain-containing protein</fullName>
    </submittedName>
</protein>
<proteinExistence type="predicted"/>
<gene>
    <name evidence="1" type="ORF">ABFZ84_09390</name>
</gene>
<sequence length="198" mass="20418">MSLMDQLTQVVTQQVTQQAANKTGLNEGIADKMMPMAMAAIMAGLKKNASSPDGAAALANALDNHDGSLLNNVSGLGNDNVIADGQKILGHILGGKQQQTEMALAKSAGVDQSQIAQLLAMAAPAVLASLGRAKREQGLDASALAGLVTEESVRFQKSAPAELGGLMNFLDQDGDGDFKDDLMEAAGKKLLGGLFGRK</sequence>
<dbReference type="InterPro" id="IPR009282">
    <property type="entry name" value="DUF937"/>
</dbReference>